<feature type="region of interest" description="Disordered" evidence="1">
    <location>
        <begin position="186"/>
        <end position="296"/>
    </location>
</feature>
<organism evidence="2 3">
    <name type="scientific">Polarella glacialis</name>
    <name type="common">Dinoflagellate</name>
    <dbReference type="NCBI Taxonomy" id="89957"/>
    <lineage>
        <taxon>Eukaryota</taxon>
        <taxon>Sar</taxon>
        <taxon>Alveolata</taxon>
        <taxon>Dinophyceae</taxon>
        <taxon>Suessiales</taxon>
        <taxon>Suessiaceae</taxon>
        <taxon>Polarella</taxon>
    </lineage>
</organism>
<protein>
    <submittedName>
        <fullName evidence="2">Uncharacterized protein</fullName>
    </submittedName>
</protein>
<evidence type="ECO:0000313" key="3">
    <source>
        <dbReference type="Proteomes" id="UP000626109"/>
    </source>
</evidence>
<feature type="compositionally biased region" description="Polar residues" evidence="1">
    <location>
        <begin position="257"/>
        <end position="269"/>
    </location>
</feature>
<evidence type="ECO:0000256" key="1">
    <source>
        <dbReference type="SAM" id="MobiDB-lite"/>
    </source>
</evidence>
<accession>A0A813LUL0</accession>
<feature type="compositionally biased region" description="Low complexity" evidence="1">
    <location>
        <begin position="189"/>
        <end position="199"/>
    </location>
</feature>
<reference evidence="2" key="1">
    <citation type="submission" date="2021-02" db="EMBL/GenBank/DDBJ databases">
        <authorList>
            <person name="Dougan E. K."/>
            <person name="Rhodes N."/>
            <person name="Thang M."/>
            <person name="Chan C."/>
        </authorList>
    </citation>
    <scope>NUCLEOTIDE SEQUENCE</scope>
</reference>
<name>A0A813LUL0_POLGL</name>
<dbReference type="Proteomes" id="UP000626109">
    <property type="component" value="Unassembled WGS sequence"/>
</dbReference>
<comment type="caution">
    <text evidence="2">The sequence shown here is derived from an EMBL/GenBank/DDBJ whole genome shotgun (WGS) entry which is preliminary data.</text>
</comment>
<feature type="compositionally biased region" description="Polar residues" evidence="1">
    <location>
        <begin position="328"/>
        <end position="348"/>
    </location>
</feature>
<dbReference type="EMBL" id="CAJNNW010036332">
    <property type="protein sequence ID" value="CAE8733415.1"/>
    <property type="molecule type" value="Genomic_DNA"/>
</dbReference>
<gene>
    <name evidence="2" type="ORF">PGLA2088_LOCUS46836</name>
</gene>
<feature type="region of interest" description="Disordered" evidence="1">
    <location>
        <begin position="317"/>
        <end position="371"/>
    </location>
</feature>
<feature type="compositionally biased region" description="Low complexity" evidence="1">
    <location>
        <begin position="206"/>
        <end position="242"/>
    </location>
</feature>
<dbReference type="AlphaFoldDB" id="A0A813LUL0"/>
<evidence type="ECO:0000313" key="2">
    <source>
        <dbReference type="EMBL" id="CAE8733415.1"/>
    </source>
</evidence>
<feature type="compositionally biased region" description="Low complexity" evidence="1">
    <location>
        <begin position="284"/>
        <end position="296"/>
    </location>
</feature>
<proteinExistence type="predicted"/>
<sequence>MSSPAATPAAIASPWISPAMSSPAVTPAAITSPGLQSNHTAATPPAASATLIHHATASASAVEKWPATVAPGLGDQKFHFGKFRGLSFKDVSMTHPQYCVWALGKKAGGGLADFVRFLKSQQPQLEPEHQIDESQLQPQPLLMPQMQELQPEAHEHLYPQRLDHPLPQQHQHLQECQQPGQHHFNEANQRSQQQLQYQQHPENHHQQQSQYQHHQPPSHNQHQQKPPQQPQLPQQPGQEQLHSGQQSPPCHPRQCYQYHNQPTHPQQLGSHARHHDQHEHQQHNMHTQHQQQHWNQGFSHQQMMPQVQDQVVLQQPQAFQHPPAPRQSLQQHPQTPTQLVQPETQQGLVQGRPMPSPLRQASGVDAPSFPQSLGALKRPALEPRYKDIRNFIVKRRYEPIQS</sequence>